<dbReference type="Proteomes" id="UP000265515">
    <property type="component" value="Unassembled WGS sequence"/>
</dbReference>
<feature type="compositionally biased region" description="Gly residues" evidence="1">
    <location>
        <begin position="115"/>
        <end position="124"/>
    </location>
</feature>
<dbReference type="PANTHER" id="PTHR16039">
    <property type="entry name" value="HAUS AUGMIN-LIKE COMPLEX SUBUNIT 2"/>
    <property type="match status" value="1"/>
</dbReference>
<dbReference type="GO" id="GO:1990498">
    <property type="term" value="C:mitotic spindle microtubule"/>
    <property type="evidence" value="ECO:0007669"/>
    <property type="project" value="TreeGrafter"/>
</dbReference>
<dbReference type="GO" id="GO:0051225">
    <property type="term" value="P:spindle assembly"/>
    <property type="evidence" value="ECO:0007669"/>
    <property type="project" value="InterPro"/>
</dbReference>
<accession>A0A388K8E3</accession>
<feature type="region of interest" description="Disordered" evidence="1">
    <location>
        <begin position="106"/>
        <end position="134"/>
    </location>
</feature>
<feature type="compositionally biased region" description="Basic and acidic residues" evidence="1">
    <location>
        <begin position="48"/>
        <end position="64"/>
    </location>
</feature>
<evidence type="ECO:0000313" key="2">
    <source>
        <dbReference type="EMBL" id="GBG66301.1"/>
    </source>
</evidence>
<reference evidence="2 3" key="1">
    <citation type="journal article" date="2018" name="Cell">
        <title>The Chara Genome: Secondary Complexity and Implications for Plant Terrestrialization.</title>
        <authorList>
            <person name="Nishiyama T."/>
            <person name="Sakayama H."/>
            <person name="Vries J.D."/>
            <person name="Buschmann H."/>
            <person name="Saint-Marcoux D."/>
            <person name="Ullrich K.K."/>
            <person name="Haas F.B."/>
            <person name="Vanderstraeten L."/>
            <person name="Becker D."/>
            <person name="Lang D."/>
            <person name="Vosolsobe S."/>
            <person name="Rombauts S."/>
            <person name="Wilhelmsson P.K.I."/>
            <person name="Janitza P."/>
            <person name="Kern R."/>
            <person name="Heyl A."/>
            <person name="Rumpler F."/>
            <person name="Villalobos L.I.A.C."/>
            <person name="Clay J.M."/>
            <person name="Skokan R."/>
            <person name="Toyoda A."/>
            <person name="Suzuki Y."/>
            <person name="Kagoshima H."/>
            <person name="Schijlen E."/>
            <person name="Tajeshwar N."/>
            <person name="Catarino B."/>
            <person name="Hetherington A.J."/>
            <person name="Saltykova A."/>
            <person name="Bonnot C."/>
            <person name="Breuninger H."/>
            <person name="Symeonidi A."/>
            <person name="Radhakrishnan G.V."/>
            <person name="Van Nieuwerburgh F."/>
            <person name="Deforce D."/>
            <person name="Chang C."/>
            <person name="Karol K.G."/>
            <person name="Hedrich R."/>
            <person name="Ulvskov P."/>
            <person name="Glockner G."/>
            <person name="Delwiche C.F."/>
            <person name="Petrasek J."/>
            <person name="Van de Peer Y."/>
            <person name="Friml J."/>
            <person name="Beilby M."/>
            <person name="Dolan L."/>
            <person name="Kohara Y."/>
            <person name="Sugano S."/>
            <person name="Fujiyama A."/>
            <person name="Delaux P.-M."/>
            <person name="Quint M."/>
            <person name="TheiBen G."/>
            <person name="Hagemann M."/>
            <person name="Harholt J."/>
            <person name="Dunand C."/>
            <person name="Zachgo S."/>
            <person name="Langdale J."/>
            <person name="Maumus F."/>
            <person name="Straeten D.V.D."/>
            <person name="Gould S.B."/>
            <person name="Rensing S.A."/>
        </authorList>
    </citation>
    <scope>NUCLEOTIDE SEQUENCE [LARGE SCALE GENOMIC DNA]</scope>
    <source>
        <strain evidence="2 3">S276</strain>
    </source>
</reference>
<gene>
    <name evidence="2" type="ORF">CBR_g58792</name>
</gene>
<dbReference type="PANTHER" id="PTHR16039:SF1">
    <property type="entry name" value="HAUS AUGMIN-LIKE COMPLEX SUBUNIT 2"/>
    <property type="match status" value="1"/>
</dbReference>
<sequence>MADSRGKSVNCGKKCRWLEIPVAGRQREENVEQEELEEEGDELWLVDETDKGEGPRKRAREEGNKMPSSVTSSLSETAQPWMTRRVSRKVGGMAEALSIASSLGFRIPDTATGGAEQGGSGKGTSPGRDSPNDQPLIRLLTQLTVIQRALTNLQFELEGRRDDERIAHLTSTEELEKKAKALAKSTATLKAIIQNKDRIIARLQQPFSADSLPVETAYQKDFYELLMRAASDCQYLRAAIEDVQWAQNYNEPPSSYSDLLRPIPAALASSVRYHDALLSMSQSMADVQRIALGERNQASVEVKSPASDRMISARDVPSIQAIESADMTNFGSPFPPMSDATTSLLQQGDGQEEDYNMARISRRSYYLDMEFGSSTPSCSDYTPQDRWY</sequence>
<dbReference type="OrthoDB" id="2436605at2759"/>
<protein>
    <submittedName>
        <fullName evidence="2">Uncharacterized protein</fullName>
    </submittedName>
</protein>
<dbReference type="Pfam" id="PF15003">
    <property type="entry name" value="HAUS2"/>
    <property type="match status" value="1"/>
</dbReference>
<dbReference type="GO" id="GO:0031023">
    <property type="term" value="P:microtubule organizing center organization"/>
    <property type="evidence" value="ECO:0007669"/>
    <property type="project" value="InterPro"/>
</dbReference>
<dbReference type="Gramene" id="GBG66301">
    <property type="protein sequence ID" value="GBG66301"/>
    <property type="gene ID" value="CBR_g58792"/>
</dbReference>
<dbReference type="InterPro" id="IPR028346">
    <property type="entry name" value="HAUS2"/>
</dbReference>
<evidence type="ECO:0000313" key="3">
    <source>
        <dbReference type="Proteomes" id="UP000265515"/>
    </source>
</evidence>
<dbReference type="GO" id="GO:0007020">
    <property type="term" value="P:microtubule nucleation"/>
    <property type="evidence" value="ECO:0007669"/>
    <property type="project" value="TreeGrafter"/>
</dbReference>
<dbReference type="EMBL" id="BFEA01000072">
    <property type="protein sequence ID" value="GBG66301.1"/>
    <property type="molecule type" value="Genomic_DNA"/>
</dbReference>
<feature type="compositionally biased region" description="Polar residues" evidence="1">
    <location>
        <begin position="66"/>
        <end position="78"/>
    </location>
</feature>
<name>A0A388K8E3_CHABU</name>
<keyword evidence="3" id="KW-1185">Reference proteome</keyword>
<feature type="region of interest" description="Disordered" evidence="1">
    <location>
        <begin position="23"/>
        <end position="78"/>
    </location>
</feature>
<proteinExistence type="predicted"/>
<feature type="compositionally biased region" description="Acidic residues" evidence="1">
    <location>
        <begin position="31"/>
        <end position="47"/>
    </location>
</feature>
<evidence type="ECO:0000256" key="1">
    <source>
        <dbReference type="SAM" id="MobiDB-lite"/>
    </source>
</evidence>
<organism evidence="2 3">
    <name type="scientific">Chara braunii</name>
    <name type="common">Braun's stonewort</name>
    <dbReference type="NCBI Taxonomy" id="69332"/>
    <lineage>
        <taxon>Eukaryota</taxon>
        <taxon>Viridiplantae</taxon>
        <taxon>Streptophyta</taxon>
        <taxon>Charophyceae</taxon>
        <taxon>Charales</taxon>
        <taxon>Characeae</taxon>
        <taxon>Chara</taxon>
    </lineage>
</organism>
<dbReference type="AlphaFoldDB" id="A0A388K8E3"/>
<comment type="caution">
    <text evidence="2">The sequence shown here is derived from an EMBL/GenBank/DDBJ whole genome shotgun (WGS) entry which is preliminary data.</text>
</comment>
<dbReference type="STRING" id="69332.A0A388K8E3"/>